<gene>
    <name evidence="1" type="ORF">GSTENG00012582001</name>
</gene>
<reference evidence="1" key="1">
    <citation type="journal article" date="2004" name="Nature">
        <title>Genome duplication in the teleost fish Tetraodon nigroviridis reveals the early vertebrate proto-karyotype.</title>
        <authorList>
            <person name="Jaillon O."/>
            <person name="Aury J.-M."/>
            <person name="Brunet F."/>
            <person name="Petit J.-L."/>
            <person name="Stange-Thomann N."/>
            <person name="Mauceli E."/>
            <person name="Bouneau L."/>
            <person name="Fischer C."/>
            <person name="Ozouf-Costaz C."/>
            <person name="Bernot A."/>
            <person name="Nicaud S."/>
            <person name="Jaffe D."/>
            <person name="Fisher S."/>
            <person name="Lutfalla G."/>
            <person name="Dossat C."/>
            <person name="Segurens B."/>
            <person name="Dasilva C."/>
            <person name="Salanoubat M."/>
            <person name="Levy M."/>
            <person name="Boudet N."/>
            <person name="Castellano S."/>
            <person name="Anthouard V."/>
            <person name="Jubin C."/>
            <person name="Castelli V."/>
            <person name="Katinka M."/>
            <person name="Vacherie B."/>
            <person name="Biemont C."/>
            <person name="Skalli Z."/>
            <person name="Cattolico L."/>
            <person name="Poulain J."/>
            <person name="De Berardinis V."/>
            <person name="Cruaud C."/>
            <person name="Duprat S."/>
            <person name="Brottier P."/>
            <person name="Coutanceau J.-P."/>
            <person name="Gouzy J."/>
            <person name="Parra G."/>
            <person name="Lardier G."/>
            <person name="Chapple C."/>
            <person name="McKernan K.J."/>
            <person name="McEwan P."/>
            <person name="Bosak S."/>
            <person name="Kellis M."/>
            <person name="Volff J.-N."/>
            <person name="Guigo R."/>
            <person name="Zody M.C."/>
            <person name="Mesirov J."/>
            <person name="Lindblad-Toh K."/>
            <person name="Birren B."/>
            <person name="Nusbaum C."/>
            <person name="Kahn D."/>
            <person name="Robinson-Rechavi M."/>
            <person name="Laudet V."/>
            <person name="Schachter V."/>
            <person name="Quetier F."/>
            <person name="Saurin W."/>
            <person name="Scarpelli C."/>
            <person name="Wincker P."/>
            <person name="Lander E.S."/>
            <person name="Weissenbach J."/>
            <person name="Roest Crollius H."/>
        </authorList>
    </citation>
    <scope>NUCLEOTIDE SEQUENCE [LARGE SCALE GENOMIC DNA]</scope>
</reference>
<accession>Q4SU82</accession>
<sequence length="87" mass="9142">MASSCDWEQDILDGEASRVMAVQLAPDLRGPMIDPGPAEQIAARLDVTVFLSPWAPDRSSDGSSNQTACAAGKDQGHECLVSLLLSA</sequence>
<proteinExistence type="predicted"/>
<dbReference type="AlphaFoldDB" id="Q4SU82"/>
<evidence type="ECO:0000313" key="1">
    <source>
        <dbReference type="EMBL" id="CAF95800.1"/>
    </source>
</evidence>
<organism evidence="1">
    <name type="scientific">Tetraodon nigroviridis</name>
    <name type="common">Spotted green pufferfish</name>
    <name type="synonym">Chelonodon nigroviridis</name>
    <dbReference type="NCBI Taxonomy" id="99883"/>
    <lineage>
        <taxon>Eukaryota</taxon>
        <taxon>Metazoa</taxon>
        <taxon>Chordata</taxon>
        <taxon>Craniata</taxon>
        <taxon>Vertebrata</taxon>
        <taxon>Euteleostomi</taxon>
        <taxon>Actinopterygii</taxon>
        <taxon>Neopterygii</taxon>
        <taxon>Teleostei</taxon>
        <taxon>Neoteleostei</taxon>
        <taxon>Acanthomorphata</taxon>
        <taxon>Eupercaria</taxon>
        <taxon>Tetraodontiformes</taxon>
        <taxon>Tetradontoidea</taxon>
        <taxon>Tetraodontidae</taxon>
        <taxon>Tetraodon</taxon>
    </lineage>
</organism>
<comment type="caution">
    <text evidence="1">The sequence shown here is derived from an EMBL/GenBank/DDBJ whole genome shotgun (WGS) entry which is preliminary data.</text>
</comment>
<dbReference type="KEGG" id="tng:GSTEN00012582G001"/>
<reference evidence="1" key="2">
    <citation type="submission" date="2004-02" db="EMBL/GenBank/DDBJ databases">
        <authorList>
            <consortium name="Genoscope"/>
            <consortium name="Whitehead Institute Centre for Genome Research"/>
        </authorList>
    </citation>
    <scope>NUCLEOTIDE SEQUENCE</scope>
</reference>
<dbReference type="EMBL" id="CAAE01013976">
    <property type="protein sequence ID" value="CAF95800.1"/>
    <property type="molecule type" value="Genomic_DNA"/>
</dbReference>
<protein>
    <submittedName>
        <fullName evidence="1">(spotted green pufferfish) hypothetical protein</fullName>
    </submittedName>
</protein>
<name>Q4SU82_TETNG</name>